<dbReference type="EMBL" id="BRXU01000029">
    <property type="protein sequence ID" value="GLC59635.1"/>
    <property type="molecule type" value="Genomic_DNA"/>
</dbReference>
<organism evidence="2 3">
    <name type="scientific">Pleodorina starrii</name>
    <dbReference type="NCBI Taxonomy" id="330485"/>
    <lineage>
        <taxon>Eukaryota</taxon>
        <taxon>Viridiplantae</taxon>
        <taxon>Chlorophyta</taxon>
        <taxon>core chlorophytes</taxon>
        <taxon>Chlorophyceae</taxon>
        <taxon>CS clade</taxon>
        <taxon>Chlamydomonadales</taxon>
        <taxon>Volvocaceae</taxon>
        <taxon>Pleodorina</taxon>
    </lineage>
</organism>
<name>A0A9W6BXM2_9CHLO</name>
<keyword evidence="3" id="KW-1185">Reference proteome</keyword>
<dbReference type="SUPFAM" id="SSF53850">
    <property type="entry name" value="Periplasmic binding protein-like II"/>
    <property type="match status" value="1"/>
</dbReference>
<accession>A0A9W6BXM2</accession>
<feature type="compositionally biased region" description="Low complexity" evidence="1">
    <location>
        <begin position="351"/>
        <end position="378"/>
    </location>
</feature>
<feature type="region of interest" description="Disordered" evidence="1">
    <location>
        <begin position="405"/>
        <end position="432"/>
    </location>
</feature>
<reference evidence="2 3" key="1">
    <citation type="journal article" date="2023" name="Commun. Biol.">
        <title>Reorganization of the ancestral sex-determining regions during the evolution of trioecy in Pleodorina starrii.</title>
        <authorList>
            <person name="Takahashi K."/>
            <person name="Suzuki S."/>
            <person name="Kawai-Toyooka H."/>
            <person name="Yamamoto K."/>
            <person name="Hamaji T."/>
            <person name="Ootsuki R."/>
            <person name="Yamaguchi H."/>
            <person name="Kawachi M."/>
            <person name="Higashiyama T."/>
            <person name="Nozaki H."/>
        </authorList>
    </citation>
    <scope>NUCLEOTIDE SEQUENCE [LARGE SCALE GENOMIC DNA]</scope>
    <source>
        <strain evidence="2 3">NIES-4479</strain>
    </source>
</reference>
<proteinExistence type="predicted"/>
<evidence type="ECO:0000313" key="2">
    <source>
        <dbReference type="EMBL" id="GLC59635.1"/>
    </source>
</evidence>
<gene>
    <name evidence="2" type="primary">PLEST012045</name>
    <name evidence="2" type="ORF">PLESTB_001516500</name>
</gene>
<sequence length="504" mass="54752">MQAWMTNGGSRKKNVSFHVFHFYVTGNCDGVNVGAGDHALWPSLAKITRDCSLDYDASKNQSTAYDAFGLFWRIGTTPWFESFLEHYNNRTGLNLGVKSRTISEYVRNWLEVWPTAQNPGPNDFWFLSAEVFGEDIGRNTFVDLTGFLIDDESYRLTDIPAAFRSAGSSAFAGVYSALPLSFTSFHLLYRRDVFAKYGIAVPRTWDEALAVAEKYGRGALGPGQPDLGFCFESNPICGFAHAMFILMLGTQVQLLGPTQGTWFDPDDLQPLYTHPTAFREALRLFLALKSHSVPDSNPCYAVYDMLASGRCLMLWGFSFVFKRASHNSSAMWGRQGVAMTPGSAIVVERNNPTSTPTPTATTTNATATPTPTPTATATATASGLVPCTPALCPFAQLEPRVVPTFLGADSSSSNTDSSNGTDNSSSSSGDGAPLLLVNRIVPIETGSFAINARAPMHRQAAAFAMLHEFTGPDNHRRLMLQPGTELAASYTPYTGVRRSGSPKA</sequence>
<dbReference type="InterPro" id="IPR050490">
    <property type="entry name" value="Bact_solute-bd_prot1"/>
</dbReference>
<dbReference type="Proteomes" id="UP001165080">
    <property type="component" value="Unassembled WGS sequence"/>
</dbReference>
<evidence type="ECO:0000313" key="3">
    <source>
        <dbReference type="Proteomes" id="UP001165080"/>
    </source>
</evidence>
<comment type="caution">
    <text evidence="2">The sequence shown here is derived from an EMBL/GenBank/DDBJ whole genome shotgun (WGS) entry which is preliminary data.</text>
</comment>
<dbReference type="AlphaFoldDB" id="A0A9W6BXM2"/>
<evidence type="ECO:0000256" key="1">
    <source>
        <dbReference type="SAM" id="MobiDB-lite"/>
    </source>
</evidence>
<feature type="region of interest" description="Disordered" evidence="1">
    <location>
        <begin position="347"/>
        <end position="378"/>
    </location>
</feature>
<feature type="compositionally biased region" description="Low complexity" evidence="1">
    <location>
        <begin position="409"/>
        <end position="431"/>
    </location>
</feature>
<dbReference type="Gene3D" id="3.40.190.10">
    <property type="entry name" value="Periplasmic binding protein-like II"/>
    <property type="match status" value="1"/>
</dbReference>
<dbReference type="PANTHER" id="PTHR43649">
    <property type="entry name" value="ARABINOSE-BINDING PROTEIN-RELATED"/>
    <property type="match status" value="1"/>
</dbReference>
<protein>
    <submittedName>
        <fullName evidence="2">Uncharacterized protein</fullName>
    </submittedName>
</protein>
<dbReference type="PANTHER" id="PTHR43649:SF12">
    <property type="entry name" value="DIACETYLCHITOBIOSE BINDING PROTEIN DASA"/>
    <property type="match status" value="1"/>
</dbReference>